<evidence type="ECO:0000256" key="6">
    <source>
        <dbReference type="SAM" id="MobiDB-lite"/>
    </source>
</evidence>
<evidence type="ECO:0000256" key="5">
    <source>
        <dbReference type="ARBA" id="ARBA00023136"/>
    </source>
</evidence>
<reference evidence="9 10" key="1">
    <citation type="submission" date="2015-01" db="EMBL/GenBank/DDBJ databases">
        <title>The Genome Sequence of Exophiala spinifera CBS89968.</title>
        <authorList>
            <consortium name="The Broad Institute Genomics Platform"/>
            <person name="Cuomo C."/>
            <person name="de Hoog S."/>
            <person name="Gorbushina A."/>
            <person name="Stielow B."/>
            <person name="Teixiera M."/>
            <person name="Abouelleil A."/>
            <person name="Chapman S.B."/>
            <person name="Priest M."/>
            <person name="Young S.K."/>
            <person name="Wortman J."/>
            <person name="Nusbaum C."/>
            <person name="Birren B."/>
        </authorList>
    </citation>
    <scope>NUCLEOTIDE SEQUENCE [LARGE SCALE GENOMIC DNA]</scope>
    <source>
        <strain evidence="9 10">CBS 89968</strain>
    </source>
</reference>
<dbReference type="RefSeq" id="XP_016232082.1">
    <property type="nucleotide sequence ID" value="XM_016383459.1"/>
</dbReference>
<feature type="transmembrane region" description="Helical" evidence="7">
    <location>
        <begin position="128"/>
        <end position="147"/>
    </location>
</feature>
<accession>A0A0D1YA86</accession>
<evidence type="ECO:0000256" key="2">
    <source>
        <dbReference type="ARBA" id="ARBA00022448"/>
    </source>
</evidence>
<dbReference type="InterPro" id="IPR036259">
    <property type="entry name" value="MFS_trans_sf"/>
</dbReference>
<feature type="transmembrane region" description="Helical" evidence="7">
    <location>
        <begin position="452"/>
        <end position="471"/>
    </location>
</feature>
<dbReference type="Proteomes" id="UP000053328">
    <property type="component" value="Unassembled WGS sequence"/>
</dbReference>
<evidence type="ECO:0000256" key="1">
    <source>
        <dbReference type="ARBA" id="ARBA00004141"/>
    </source>
</evidence>
<keyword evidence="2" id="KW-0813">Transport</keyword>
<feature type="transmembrane region" description="Helical" evidence="7">
    <location>
        <begin position="295"/>
        <end position="316"/>
    </location>
</feature>
<evidence type="ECO:0000256" key="4">
    <source>
        <dbReference type="ARBA" id="ARBA00022989"/>
    </source>
</evidence>
<dbReference type="VEuPathDB" id="FungiDB:PV08_09139"/>
<dbReference type="InterPro" id="IPR020846">
    <property type="entry name" value="MFS_dom"/>
</dbReference>
<feature type="transmembrane region" description="Helical" evidence="7">
    <location>
        <begin position="220"/>
        <end position="242"/>
    </location>
</feature>
<dbReference type="Pfam" id="PF07690">
    <property type="entry name" value="MFS_1"/>
    <property type="match status" value="1"/>
</dbReference>
<feature type="transmembrane region" description="Helical" evidence="7">
    <location>
        <begin position="336"/>
        <end position="353"/>
    </location>
</feature>
<feature type="transmembrane region" description="Helical" evidence="7">
    <location>
        <begin position="419"/>
        <end position="440"/>
    </location>
</feature>
<comment type="subcellular location">
    <subcellularLocation>
        <location evidence="1">Membrane</location>
        <topology evidence="1">Multi-pass membrane protein</topology>
    </subcellularLocation>
</comment>
<evidence type="ECO:0000259" key="8">
    <source>
        <dbReference type="PROSITE" id="PS50850"/>
    </source>
</evidence>
<dbReference type="OrthoDB" id="3639251at2759"/>
<keyword evidence="3 7" id="KW-0812">Transmembrane</keyword>
<keyword evidence="5 7" id="KW-0472">Membrane</keyword>
<keyword evidence="4 7" id="KW-1133">Transmembrane helix</keyword>
<dbReference type="PROSITE" id="PS50850">
    <property type="entry name" value="MFS"/>
    <property type="match status" value="1"/>
</dbReference>
<dbReference type="Gene3D" id="1.20.1250.20">
    <property type="entry name" value="MFS general substrate transporter like domains"/>
    <property type="match status" value="2"/>
</dbReference>
<feature type="compositionally biased region" description="Basic and acidic residues" evidence="6">
    <location>
        <begin position="15"/>
        <end position="49"/>
    </location>
</feature>
<evidence type="ECO:0000313" key="10">
    <source>
        <dbReference type="Proteomes" id="UP000053328"/>
    </source>
</evidence>
<proteinExistence type="predicted"/>
<dbReference type="PANTHER" id="PTHR43791">
    <property type="entry name" value="PERMEASE-RELATED"/>
    <property type="match status" value="1"/>
</dbReference>
<evidence type="ECO:0000313" key="9">
    <source>
        <dbReference type="EMBL" id="KIW11866.1"/>
    </source>
</evidence>
<evidence type="ECO:0000256" key="7">
    <source>
        <dbReference type="SAM" id="Phobius"/>
    </source>
</evidence>
<dbReference type="PANTHER" id="PTHR43791:SF47">
    <property type="entry name" value="MAJOR FACILITATOR SUPERFAMILY (MFS) PROFILE DOMAIN-CONTAINING PROTEIN-RELATED"/>
    <property type="match status" value="1"/>
</dbReference>
<sequence length="497" mass="55265">MPTAPEQTSTPAMAETEKHDDPAHVERASSSKSEDLNSSSPEHEFSPEEQRRIIRRIDRRLITTCGVLYCVSLMDRTNLSNAAIAGMIVELKLIDFRYSTIALVFFATYTLLQPPATVLCRKIGPRPFLTFITFSWGVVMIGFGFPNTWGPMILLRLLLGVLEAGFFPGCVYLISTWYSRYDLQKRYSFFYLIGSLASACSGILAYGLMQMDGLANYSGWRWIFIMEGIITCVLAIICYFFLVDFPDRAAKTAWGFLSERECQFIIRRIAKDRDDAQLEPFNLKKWASSGLDLKIWGFALIFFSITTQAYAIAYFLPIILNRNMGFSIGASQCLVAPPYAFAGILMIACGWFGDRFRMRGPILVFNALICFVGLPIMGFVQSSGVRYFGVFLTTAGVNANIPAAMAYQANNIRGQWKRAFASASLVGAGGIGGIAGSLIFRSQDAPHYRPGIYAALACNALIIVVVSLLSLQFHRANRKATKGEMVIEGLQGFRYTL</sequence>
<dbReference type="EMBL" id="KN847498">
    <property type="protein sequence ID" value="KIW11866.1"/>
    <property type="molecule type" value="Genomic_DNA"/>
</dbReference>
<dbReference type="FunFam" id="1.20.1250.20:FF:000409">
    <property type="entry name" value="MFS general substrate transporter"/>
    <property type="match status" value="1"/>
</dbReference>
<feature type="domain" description="Major facilitator superfamily (MFS) profile" evidence="8">
    <location>
        <begin position="61"/>
        <end position="478"/>
    </location>
</feature>
<keyword evidence="10" id="KW-1185">Reference proteome</keyword>
<protein>
    <recommendedName>
        <fullName evidence="8">Major facilitator superfamily (MFS) profile domain-containing protein</fullName>
    </recommendedName>
</protein>
<dbReference type="InterPro" id="IPR011701">
    <property type="entry name" value="MFS"/>
</dbReference>
<dbReference type="SUPFAM" id="SSF103473">
    <property type="entry name" value="MFS general substrate transporter"/>
    <property type="match status" value="1"/>
</dbReference>
<dbReference type="HOGENOM" id="CLU_001265_0_1_1"/>
<dbReference type="GO" id="GO:0022857">
    <property type="term" value="F:transmembrane transporter activity"/>
    <property type="evidence" value="ECO:0007669"/>
    <property type="project" value="InterPro"/>
</dbReference>
<feature type="transmembrane region" description="Helical" evidence="7">
    <location>
        <begin position="187"/>
        <end position="208"/>
    </location>
</feature>
<feature type="transmembrane region" description="Helical" evidence="7">
    <location>
        <begin position="360"/>
        <end position="381"/>
    </location>
</feature>
<dbReference type="FunFam" id="1.20.1250.20:FF:000511">
    <property type="entry name" value="MFS general substrate transporter"/>
    <property type="match status" value="1"/>
</dbReference>
<feature type="transmembrane region" description="Helical" evidence="7">
    <location>
        <begin position="96"/>
        <end position="116"/>
    </location>
</feature>
<name>A0A0D1YA86_9EURO</name>
<feature type="transmembrane region" description="Helical" evidence="7">
    <location>
        <begin position="387"/>
        <end position="407"/>
    </location>
</feature>
<gene>
    <name evidence="9" type="ORF">PV08_09139</name>
</gene>
<dbReference type="AlphaFoldDB" id="A0A0D1YA86"/>
<feature type="region of interest" description="Disordered" evidence="6">
    <location>
        <begin position="1"/>
        <end position="49"/>
    </location>
</feature>
<dbReference type="GO" id="GO:0016020">
    <property type="term" value="C:membrane"/>
    <property type="evidence" value="ECO:0007669"/>
    <property type="project" value="UniProtKB-SubCell"/>
</dbReference>
<organism evidence="9 10">
    <name type="scientific">Exophiala spinifera</name>
    <dbReference type="NCBI Taxonomy" id="91928"/>
    <lineage>
        <taxon>Eukaryota</taxon>
        <taxon>Fungi</taxon>
        <taxon>Dikarya</taxon>
        <taxon>Ascomycota</taxon>
        <taxon>Pezizomycotina</taxon>
        <taxon>Eurotiomycetes</taxon>
        <taxon>Chaetothyriomycetidae</taxon>
        <taxon>Chaetothyriales</taxon>
        <taxon>Herpotrichiellaceae</taxon>
        <taxon>Exophiala</taxon>
    </lineage>
</organism>
<dbReference type="GeneID" id="27336222"/>
<feature type="transmembrane region" description="Helical" evidence="7">
    <location>
        <begin position="153"/>
        <end position="175"/>
    </location>
</feature>
<feature type="compositionally biased region" description="Polar residues" evidence="6">
    <location>
        <begin position="1"/>
        <end position="11"/>
    </location>
</feature>
<evidence type="ECO:0000256" key="3">
    <source>
        <dbReference type="ARBA" id="ARBA00022692"/>
    </source>
</evidence>